<name>A0ABU7LYM1_9PROT</name>
<sequence>MRGDESESTSLSGPFRVTGVVKWYDPARGYGFLETSDGGGDVLLHASCLRLSGHGYAAEGASVTCLAMAGAKGRQAVEVLEMSGGMAAEPRPRRFHPQPDRAESLRPAVVKWFDAGKGYGFLTCDGVDGDVFVHAVTLHRAGMDEIHPGEALQARCTDGPRGLLAAEIRPAQAAH</sequence>
<proteinExistence type="predicted"/>
<feature type="domain" description="CSD" evidence="1">
    <location>
        <begin position="16"/>
        <end position="81"/>
    </location>
</feature>
<evidence type="ECO:0000259" key="1">
    <source>
        <dbReference type="PROSITE" id="PS51857"/>
    </source>
</evidence>
<evidence type="ECO:0000313" key="2">
    <source>
        <dbReference type="EMBL" id="MEE2566647.1"/>
    </source>
</evidence>
<accession>A0ABU7LYM1</accession>
<reference evidence="2 3" key="1">
    <citation type="submission" date="2024-01" db="EMBL/GenBank/DDBJ databases">
        <title>Hyphobacterium bacterium isolated from marine sediment.</title>
        <authorList>
            <person name="Zhao S."/>
        </authorList>
    </citation>
    <scope>NUCLEOTIDE SEQUENCE [LARGE SCALE GENOMIC DNA]</scope>
    <source>
        <strain evidence="2 3">Y60-23</strain>
    </source>
</reference>
<dbReference type="PROSITE" id="PS51857">
    <property type="entry name" value="CSD_2"/>
    <property type="match status" value="2"/>
</dbReference>
<gene>
    <name evidence="2" type="ORF">V0U35_08135</name>
</gene>
<dbReference type="PANTHER" id="PTHR46565:SF20">
    <property type="entry name" value="COLD SHOCK DOMAIN-CONTAINING PROTEIN 4"/>
    <property type="match status" value="1"/>
</dbReference>
<dbReference type="Proteomes" id="UP001310692">
    <property type="component" value="Unassembled WGS sequence"/>
</dbReference>
<dbReference type="InterPro" id="IPR011129">
    <property type="entry name" value="CSD"/>
</dbReference>
<protein>
    <submittedName>
        <fullName evidence="2">Cold shock domain-containing protein</fullName>
    </submittedName>
</protein>
<dbReference type="InterPro" id="IPR002059">
    <property type="entry name" value="CSP_DNA-bd"/>
</dbReference>
<organism evidence="2 3">
    <name type="scientific">Hyphobacterium marinum</name>
    <dbReference type="NCBI Taxonomy" id="3116574"/>
    <lineage>
        <taxon>Bacteria</taxon>
        <taxon>Pseudomonadati</taxon>
        <taxon>Pseudomonadota</taxon>
        <taxon>Alphaproteobacteria</taxon>
        <taxon>Maricaulales</taxon>
        <taxon>Maricaulaceae</taxon>
        <taxon>Hyphobacterium</taxon>
    </lineage>
</organism>
<dbReference type="PANTHER" id="PTHR46565">
    <property type="entry name" value="COLD SHOCK DOMAIN PROTEIN 2"/>
    <property type="match status" value="1"/>
</dbReference>
<comment type="caution">
    <text evidence="2">The sequence shown here is derived from an EMBL/GenBank/DDBJ whole genome shotgun (WGS) entry which is preliminary data.</text>
</comment>
<dbReference type="RefSeq" id="WP_330196198.1">
    <property type="nucleotide sequence ID" value="NZ_JAZDRO010000003.1"/>
</dbReference>
<dbReference type="Pfam" id="PF00313">
    <property type="entry name" value="CSD"/>
    <property type="match status" value="2"/>
</dbReference>
<evidence type="ECO:0000313" key="3">
    <source>
        <dbReference type="Proteomes" id="UP001310692"/>
    </source>
</evidence>
<dbReference type="Gene3D" id="2.40.50.140">
    <property type="entry name" value="Nucleic acid-binding proteins"/>
    <property type="match status" value="2"/>
</dbReference>
<dbReference type="PRINTS" id="PR00050">
    <property type="entry name" value="COLDSHOCK"/>
</dbReference>
<dbReference type="SUPFAM" id="SSF50249">
    <property type="entry name" value="Nucleic acid-binding proteins"/>
    <property type="match status" value="2"/>
</dbReference>
<dbReference type="EMBL" id="JAZDRO010000003">
    <property type="protein sequence ID" value="MEE2566647.1"/>
    <property type="molecule type" value="Genomic_DNA"/>
</dbReference>
<keyword evidence="3" id="KW-1185">Reference proteome</keyword>
<dbReference type="CDD" id="cd04458">
    <property type="entry name" value="CSP_CDS"/>
    <property type="match status" value="2"/>
</dbReference>
<feature type="domain" description="CSD" evidence="1">
    <location>
        <begin position="105"/>
        <end position="170"/>
    </location>
</feature>
<dbReference type="SMART" id="SM00357">
    <property type="entry name" value="CSP"/>
    <property type="match status" value="2"/>
</dbReference>
<dbReference type="InterPro" id="IPR012340">
    <property type="entry name" value="NA-bd_OB-fold"/>
</dbReference>